<evidence type="ECO:0000313" key="2">
    <source>
        <dbReference type="EMBL" id="VAX26663.1"/>
    </source>
</evidence>
<dbReference type="Pfam" id="PF02811">
    <property type="entry name" value="PHP"/>
    <property type="match status" value="1"/>
</dbReference>
<gene>
    <name evidence="2" type="ORF">MNBD_IGNAVI01-623</name>
</gene>
<reference evidence="2" key="1">
    <citation type="submission" date="2018-06" db="EMBL/GenBank/DDBJ databases">
        <authorList>
            <person name="Zhirakovskaya E."/>
        </authorList>
    </citation>
    <scope>NUCLEOTIDE SEQUENCE</scope>
</reference>
<dbReference type="InterPro" id="IPR003141">
    <property type="entry name" value="Pol/His_phosphatase_N"/>
</dbReference>
<evidence type="ECO:0000259" key="1">
    <source>
        <dbReference type="SMART" id="SM00481"/>
    </source>
</evidence>
<protein>
    <recommendedName>
        <fullName evidence="1">Polymerase/histidinol phosphatase N-terminal domain-containing protein</fullName>
    </recommendedName>
</protein>
<dbReference type="InterPro" id="IPR016195">
    <property type="entry name" value="Pol/histidinol_Pase-like"/>
</dbReference>
<sequence>MVEYVGSIHIHSTYSDGSGTVDEIIGFAKEVGLDYIILTDHNTLRAKDEGQEGWYGKTALIVGAEINDKKNENHYLALGIDKTFSSRIPAKEYVKKVKEAGGIGFIAHPHEERSSMKNHPPYPWTEWKIEDFTGIEIWNHMSEWMEGLTEQNKYSAFVHPLKTIIAPSKKTLKVWDELNQKRRVVGIGGVDAHAHKLNLLGFFEVEVFPYKVLFKSIRTHILCDHKFKRSKKKKEFIDDKNMLLETLKAGKCFVSNYYHADAKGFRFFAQDSNAIYHMGETLNFSKSIRLRVILPNISGMIRLIRNGRKVDEVENIDAEFRIQIPGAYRVEVYLDGNAWIYSNHIRIER</sequence>
<dbReference type="GO" id="GO:0004534">
    <property type="term" value="F:5'-3' RNA exonuclease activity"/>
    <property type="evidence" value="ECO:0007669"/>
    <property type="project" value="TreeGrafter"/>
</dbReference>
<organism evidence="2">
    <name type="scientific">hydrothermal vent metagenome</name>
    <dbReference type="NCBI Taxonomy" id="652676"/>
    <lineage>
        <taxon>unclassified sequences</taxon>
        <taxon>metagenomes</taxon>
        <taxon>ecological metagenomes</taxon>
    </lineage>
</organism>
<proteinExistence type="predicted"/>
<dbReference type="EMBL" id="UOGD01000353">
    <property type="protein sequence ID" value="VAX26663.1"/>
    <property type="molecule type" value="Genomic_DNA"/>
</dbReference>
<dbReference type="PANTHER" id="PTHR42924">
    <property type="entry name" value="EXONUCLEASE"/>
    <property type="match status" value="1"/>
</dbReference>
<dbReference type="GO" id="GO:0035312">
    <property type="term" value="F:5'-3' DNA exonuclease activity"/>
    <property type="evidence" value="ECO:0007669"/>
    <property type="project" value="TreeGrafter"/>
</dbReference>
<dbReference type="InterPro" id="IPR004013">
    <property type="entry name" value="PHP_dom"/>
</dbReference>
<dbReference type="SMART" id="SM00481">
    <property type="entry name" value="POLIIIAc"/>
    <property type="match status" value="1"/>
</dbReference>
<dbReference type="InterPro" id="IPR052018">
    <property type="entry name" value="PHP_domain"/>
</dbReference>
<accession>A0A3B1CPS0</accession>
<dbReference type="AlphaFoldDB" id="A0A3B1CPS0"/>
<dbReference type="PANTHER" id="PTHR42924:SF3">
    <property type="entry name" value="POLYMERASE_HISTIDINOL PHOSPHATASE N-TERMINAL DOMAIN-CONTAINING PROTEIN"/>
    <property type="match status" value="1"/>
</dbReference>
<dbReference type="Gene3D" id="3.20.20.140">
    <property type="entry name" value="Metal-dependent hydrolases"/>
    <property type="match status" value="1"/>
</dbReference>
<name>A0A3B1CPS0_9ZZZZ</name>
<dbReference type="SUPFAM" id="SSF89550">
    <property type="entry name" value="PHP domain-like"/>
    <property type="match status" value="1"/>
</dbReference>
<feature type="domain" description="Polymerase/histidinol phosphatase N-terminal" evidence="1">
    <location>
        <begin position="6"/>
        <end position="70"/>
    </location>
</feature>